<dbReference type="InterPro" id="IPR011944">
    <property type="entry name" value="Steroid_delta5-4_isomerase"/>
</dbReference>
<name>A0ABQ2LX85_9ACTN</name>
<evidence type="ECO:0000256" key="1">
    <source>
        <dbReference type="SAM" id="MobiDB-lite"/>
    </source>
</evidence>
<accession>A0ABQ2LX85</accession>
<dbReference type="Pfam" id="PF14534">
    <property type="entry name" value="DUF4440"/>
    <property type="match status" value="1"/>
</dbReference>
<dbReference type="EMBL" id="BMMP01000002">
    <property type="protein sequence ID" value="GGO44314.1"/>
    <property type="molecule type" value="Genomic_DNA"/>
</dbReference>
<proteinExistence type="predicted"/>
<feature type="compositionally biased region" description="Basic and acidic residues" evidence="1">
    <location>
        <begin position="14"/>
        <end position="33"/>
    </location>
</feature>
<dbReference type="SUPFAM" id="SSF54427">
    <property type="entry name" value="NTF2-like"/>
    <property type="match status" value="1"/>
</dbReference>
<comment type="caution">
    <text evidence="3">The sequence shown here is derived from an EMBL/GenBank/DDBJ whole genome shotgun (WGS) entry which is preliminary data.</text>
</comment>
<dbReference type="Gene3D" id="3.10.450.50">
    <property type="match status" value="1"/>
</dbReference>
<keyword evidence="4" id="KW-1185">Reference proteome</keyword>
<organism evidence="3 4">
    <name type="scientific">Streptomyces daqingensis</name>
    <dbReference type="NCBI Taxonomy" id="1472640"/>
    <lineage>
        <taxon>Bacteria</taxon>
        <taxon>Bacillati</taxon>
        <taxon>Actinomycetota</taxon>
        <taxon>Actinomycetes</taxon>
        <taxon>Kitasatosporales</taxon>
        <taxon>Streptomycetaceae</taxon>
        <taxon>Streptomyces</taxon>
    </lineage>
</organism>
<reference evidence="4" key="1">
    <citation type="journal article" date="2019" name="Int. J. Syst. Evol. Microbiol.">
        <title>The Global Catalogue of Microorganisms (GCM) 10K type strain sequencing project: providing services to taxonomists for standard genome sequencing and annotation.</title>
        <authorList>
            <consortium name="The Broad Institute Genomics Platform"/>
            <consortium name="The Broad Institute Genome Sequencing Center for Infectious Disease"/>
            <person name="Wu L."/>
            <person name="Ma J."/>
        </authorList>
    </citation>
    <scope>NUCLEOTIDE SEQUENCE [LARGE SCALE GENOMIC DNA]</scope>
    <source>
        <strain evidence="4">CGMCC 4.7178</strain>
    </source>
</reference>
<dbReference type="InterPro" id="IPR032710">
    <property type="entry name" value="NTF2-like_dom_sf"/>
</dbReference>
<protein>
    <recommendedName>
        <fullName evidence="2">DUF4440 domain-containing protein</fullName>
    </recommendedName>
</protein>
<evidence type="ECO:0000259" key="2">
    <source>
        <dbReference type="Pfam" id="PF14534"/>
    </source>
</evidence>
<dbReference type="Proteomes" id="UP000631535">
    <property type="component" value="Unassembled WGS sequence"/>
</dbReference>
<gene>
    <name evidence="3" type="ORF">GCM10012287_09610</name>
</gene>
<evidence type="ECO:0000313" key="3">
    <source>
        <dbReference type="EMBL" id="GGO44314.1"/>
    </source>
</evidence>
<feature type="domain" description="DUF4440" evidence="2">
    <location>
        <begin position="45"/>
        <end position="149"/>
    </location>
</feature>
<dbReference type="RefSeq" id="WP_189035756.1">
    <property type="nucleotide sequence ID" value="NZ_BMMP01000002.1"/>
</dbReference>
<feature type="region of interest" description="Disordered" evidence="1">
    <location>
        <begin position="1"/>
        <end position="33"/>
    </location>
</feature>
<dbReference type="NCBIfam" id="TIGR02246">
    <property type="entry name" value="SgcJ/EcaC family oxidoreductase"/>
    <property type="match status" value="1"/>
</dbReference>
<dbReference type="InterPro" id="IPR027843">
    <property type="entry name" value="DUF4440"/>
</dbReference>
<evidence type="ECO:0000313" key="4">
    <source>
        <dbReference type="Proteomes" id="UP000631535"/>
    </source>
</evidence>
<sequence>MDTTNSALPAKNSGEPHDGRDGREPRDGHGADEQAIRELVARSQEAQTDPVGLPALHTADSVIVNLAGRRVFGRQAFASAMAEALSSPLKNVRTSLEVDDIRFAASDVAVVSLTKTVHDERPGAESPSGLPSAGAMTYVLAREDDGWRIALAQTTPVL</sequence>